<dbReference type="Proteomes" id="UP000801428">
    <property type="component" value="Unassembled WGS sequence"/>
</dbReference>
<feature type="region of interest" description="Disordered" evidence="1">
    <location>
        <begin position="179"/>
        <end position="198"/>
    </location>
</feature>
<dbReference type="AlphaFoldDB" id="A0A9P4TFQ3"/>
<feature type="region of interest" description="Disordered" evidence="1">
    <location>
        <begin position="221"/>
        <end position="246"/>
    </location>
</feature>
<evidence type="ECO:0000313" key="3">
    <source>
        <dbReference type="Proteomes" id="UP000801428"/>
    </source>
</evidence>
<reference evidence="2" key="1">
    <citation type="submission" date="2019-04" db="EMBL/GenBank/DDBJ databases">
        <title>Sequencing of skin fungus with MAO and IRED activity.</title>
        <authorList>
            <person name="Marsaioli A.J."/>
            <person name="Bonatto J.M.C."/>
            <person name="Reis Junior O."/>
        </authorList>
    </citation>
    <scope>NUCLEOTIDE SEQUENCE</scope>
    <source>
        <strain evidence="2">30M1</strain>
    </source>
</reference>
<organism evidence="2 3">
    <name type="scientific">Curvularia kusanoi</name>
    <name type="common">Cochliobolus kusanoi</name>
    <dbReference type="NCBI Taxonomy" id="90978"/>
    <lineage>
        <taxon>Eukaryota</taxon>
        <taxon>Fungi</taxon>
        <taxon>Dikarya</taxon>
        <taxon>Ascomycota</taxon>
        <taxon>Pezizomycotina</taxon>
        <taxon>Dothideomycetes</taxon>
        <taxon>Pleosporomycetidae</taxon>
        <taxon>Pleosporales</taxon>
        <taxon>Pleosporineae</taxon>
        <taxon>Pleosporaceae</taxon>
        <taxon>Curvularia</taxon>
    </lineage>
</organism>
<feature type="compositionally biased region" description="Basic and acidic residues" evidence="1">
    <location>
        <begin position="308"/>
        <end position="317"/>
    </location>
</feature>
<dbReference type="EMBL" id="SWKU01000009">
    <property type="protein sequence ID" value="KAF3003560.1"/>
    <property type="molecule type" value="Genomic_DNA"/>
</dbReference>
<feature type="compositionally biased region" description="Low complexity" evidence="1">
    <location>
        <begin position="182"/>
        <end position="195"/>
    </location>
</feature>
<feature type="region of interest" description="Disordered" evidence="1">
    <location>
        <begin position="308"/>
        <end position="335"/>
    </location>
</feature>
<protein>
    <submittedName>
        <fullName evidence="2">Uncharacterized protein</fullName>
    </submittedName>
</protein>
<keyword evidence="3" id="KW-1185">Reference proteome</keyword>
<gene>
    <name evidence="2" type="ORF">E8E13_006271</name>
</gene>
<evidence type="ECO:0000313" key="2">
    <source>
        <dbReference type="EMBL" id="KAF3003560.1"/>
    </source>
</evidence>
<comment type="caution">
    <text evidence="2">The sequence shown here is derived from an EMBL/GenBank/DDBJ whole genome shotgun (WGS) entry which is preliminary data.</text>
</comment>
<proteinExistence type="predicted"/>
<evidence type="ECO:0000256" key="1">
    <source>
        <dbReference type="SAM" id="MobiDB-lite"/>
    </source>
</evidence>
<accession>A0A9P4TFQ3</accession>
<sequence>MPVTEVRLEDVERWAKGAFPLTFKVVKDYIEARKVVVDAFDVYESRYKQRGFFLGTETKNDIHCAVLFYFDSRASVLTHAPHNVAKSLREPFACLISGSRSISSEASVDAFVQYLYLVDHRPVSSKFDFDAFEENFEDACYAIYEWLAQQGRRVGTVDHCLHLRYNPNDLPLRIATQSRTKTTSTVSSPAVRSVPPSAPRTAAFTVPHIVGSPAILPTALPGTPSAAAGSQHTSRAPSYESDTGRRKNLDAMVAALNAELQEKEDMSTKIHDLEVKLASEKTARGKAEVKAKEFKKNQDICKKEVDQLKRKAERSEQEVTSVKRSLAEDEEEARQRLDRIQKRRLTLR</sequence>
<name>A0A9P4TFQ3_CURKU</name>